<accession>A0A8X7S358</accession>
<dbReference type="EMBL" id="JAAMPC010000008">
    <property type="protein sequence ID" value="KAG2298706.1"/>
    <property type="molecule type" value="Genomic_DNA"/>
</dbReference>
<feature type="transmembrane region" description="Helical" evidence="1">
    <location>
        <begin position="42"/>
        <end position="58"/>
    </location>
</feature>
<feature type="transmembrane region" description="Helical" evidence="1">
    <location>
        <begin position="138"/>
        <end position="160"/>
    </location>
</feature>
<dbReference type="OrthoDB" id="408493at2759"/>
<organism evidence="2 3">
    <name type="scientific">Brassica carinata</name>
    <name type="common">Ethiopian mustard</name>
    <name type="synonym">Abyssinian cabbage</name>
    <dbReference type="NCBI Taxonomy" id="52824"/>
    <lineage>
        <taxon>Eukaryota</taxon>
        <taxon>Viridiplantae</taxon>
        <taxon>Streptophyta</taxon>
        <taxon>Embryophyta</taxon>
        <taxon>Tracheophyta</taxon>
        <taxon>Spermatophyta</taxon>
        <taxon>Magnoliopsida</taxon>
        <taxon>eudicotyledons</taxon>
        <taxon>Gunneridae</taxon>
        <taxon>Pentapetalae</taxon>
        <taxon>rosids</taxon>
        <taxon>malvids</taxon>
        <taxon>Brassicales</taxon>
        <taxon>Brassicaceae</taxon>
        <taxon>Brassiceae</taxon>
        <taxon>Brassica</taxon>
    </lineage>
</organism>
<dbReference type="Proteomes" id="UP000886595">
    <property type="component" value="Unassembled WGS sequence"/>
</dbReference>
<keyword evidence="1" id="KW-0812">Transmembrane</keyword>
<name>A0A8X7S358_BRACI</name>
<gene>
    <name evidence="2" type="ORF">Bca52824_035178</name>
</gene>
<sequence length="164" mass="18847">MARFIDSFHIIHGYGSFKWFCRSLYRGYYKNRHSRSIRVQNLWMYVFGMAFSGVAIGIQDFDAIANNGIVVSMVMEYAYNIVKGSYGEGGRASEDEFFNADTIFTGLRNVHQLVVIEEGPEIRMQCALELENSIDTELALEVVTWSVIFWCIIVAGMVHLETFW</sequence>
<protein>
    <submittedName>
        <fullName evidence="2">Uncharacterized protein</fullName>
    </submittedName>
</protein>
<evidence type="ECO:0000313" key="3">
    <source>
        <dbReference type="Proteomes" id="UP000886595"/>
    </source>
</evidence>
<evidence type="ECO:0000313" key="2">
    <source>
        <dbReference type="EMBL" id="KAG2298706.1"/>
    </source>
</evidence>
<reference evidence="2 3" key="1">
    <citation type="submission" date="2020-02" db="EMBL/GenBank/DDBJ databases">
        <authorList>
            <person name="Ma Q."/>
            <person name="Huang Y."/>
            <person name="Song X."/>
            <person name="Pei D."/>
        </authorList>
    </citation>
    <scope>NUCLEOTIDE SEQUENCE [LARGE SCALE GENOMIC DNA]</scope>
    <source>
        <strain evidence="2">Sxm20200214</strain>
        <tissue evidence="2">Leaf</tissue>
    </source>
</reference>
<comment type="caution">
    <text evidence="2">The sequence shown here is derived from an EMBL/GenBank/DDBJ whole genome shotgun (WGS) entry which is preliminary data.</text>
</comment>
<dbReference type="AlphaFoldDB" id="A0A8X7S358"/>
<keyword evidence="3" id="KW-1185">Reference proteome</keyword>
<proteinExistence type="predicted"/>
<keyword evidence="1" id="KW-1133">Transmembrane helix</keyword>
<evidence type="ECO:0000256" key="1">
    <source>
        <dbReference type="SAM" id="Phobius"/>
    </source>
</evidence>
<keyword evidence="1" id="KW-0472">Membrane</keyword>